<sequence>MKSGLLKDKLNCAKCMEPCSLIKRGKNHQMEAFGGVRSAEKKSLRIGSWFSFSKLNLQEILLLTWHLISDTETCDIERDFGFSYATLADWSQFVHEQV</sequence>
<dbReference type="AlphaFoldDB" id="A0A8X6IW20"/>
<comment type="caution">
    <text evidence="1">The sequence shown here is derived from an EMBL/GenBank/DDBJ whole genome shotgun (WGS) entry which is preliminary data.</text>
</comment>
<dbReference type="Proteomes" id="UP000887116">
    <property type="component" value="Unassembled WGS sequence"/>
</dbReference>
<protein>
    <submittedName>
        <fullName evidence="1">Uncharacterized protein</fullName>
    </submittedName>
</protein>
<dbReference type="EMBL" id="BMAO01039171">
    <property type="protein sequence ID" value="GFR29509.1"/>
    <property type="molecule type" value="Genomic_DNA"/>
</dbReference>
<gene>
    <name evidence="1" type="ORF">TNCT_739181</name>
</gene>
<proteinExistence type="predicted"/>
<keyword evidence="2" id="KW-1185">Reference proteome</keyword>
<organism evidence="1 2">
    <name type="scientific">Trichonephila clavata</name>
    <name type="common">Joro spider</name>
    <name type="synonym">Nephila clavata</name>
    <dbReference type="NCBI Taxonomy" id="2740835"/>
    <lineage>
        <taxon>Eukaryota</taxon>
        <taxon>Metazoa</taxon>
        <taxon>Ecdysozoa</taxon>
        <taxon>Arthropoda</taxon>
        <taxon>Chelicerata</taxon>
        <taxon>Arachnida</taxon>
        <taxon>Araneae</taxon>
        <taxon>Araneomorphae</taxon>
        <taxon>Entelegynae</taxon>
        <taxon>Araneoidea</taxon>
        <taxon>Nephilidae</taxon>
        <taxon>Trichonephila</taxon>
    </lineage>
</organism>
<name>A0A8X6IW20_TRICU</name>
<evidence type="ECO:0000313" key="2">
    <source>
        <dbReference type="Proteomes" id="UP000887116"/>
    </source>
</evidence>
<reference evidence="1" key="1">
    <citation type="submission" date="2020-07" db="EMBL/GenBank/DDBJ databases">
        <title>Multicomponent nature underlies the extraordinary mechanical properties of spider dragline silk.</title>
        <authorList>
            <person name="Kono N."/>
            <person name="Nakamura H."/>
            <person name="Mori M."/>
            <person name="Yoshida Y."/>
            <person name="Ohtoshi R."/>
            <person name="Malay A.D."/>
            <person name="Moran D.A.P."/>
            <person name="Tomita M."/>
            <person name="Numata K."/>
            <person name="Arakawa K."/>
        </authorList>
    </citation>
    <scope>NUCLEOTIDE SEQUENCE</scope>
</reference>
<evidence type="ECO:0000313" key="1">
    <source>
        <dbReference type="EMBL" id="GFR29509.1"/>
    </source>
</evidence>
<accession>A0A8X6IW20</accession>
<dbReference type="OrthoDB" id="6409943at2759"/>